<dbReference type="GeneID" id="97369279"/>
<protein>
    <submittedName>
        <fullName evidence="2">Uncharacterized protein</fullName>
    </submittedName>
</protein>
<dbReference type="EMBL" id="JAWLKJ010000003">
    <property type="protein sequence ID" value="MDV6300191.1"/>
    <property type="molecule type" value="Genomic_DNA"/>
</dbReference>
<name>A0AAE4U335_9ACTN</name>
<accession>A0AAE4U335</accession>
<evidence type="ECO:0000313" key="2">
    <source>
        <dbReference type="EMBL" id="MDV6300191.1"/>
    </source>
</evidence>
<evidence type="ECO:0000256" key="1">
    <source>
        <dbReference type="SAM" id="MobiDB-lite"/>
    </source>
</evidence>
<proteinExistence type="predicted"/>
<feature type="region of interest" description="Disordered" evidence="1">
    <location>
        <begin position="91"/>
        <end position="111"/>
    </location>
</feature>
<sequence>MRMLVSLINGLPPTSALHRAQNDGQLWTWNEALQWQQIHLLKVIDQRLVWQKRKKPKMPKFRPYPWSKDEKKLGNLGGKSASKALEVLRSLRPGGGAGRNAPAAGVKVSTD</sequence>
<dbReference type="Proteomes" id="UP001185873">
    <property type="component" value="Unassembled WGS sequence"/>
</dbReference>
<reference evidence="2" key="1">
    <citation type="submission" date="2023-10" db="EMBL/GenBank/DDBJ databases">
        <title>Development of a sustainable strategy for remediation of hydrocarbon-contaminated territories based on the waste exchange concept.</title>
        <authorList>
            <person name="Krivoruchko A."/>
        </authorList>
    </citation>
    <scope>NUCLEOTIDE SEQUENCE</scope>
    <source>
        <strain evidence="2">IEGM 1175</strain>
    </source>
</reference>
<comment type="caution">
    <text evidence="2">The sequence shown here is derived from an EMBL/GenBank/DDBJ whole genome shotgun (WGS) entry which is preliminary data.</text>
</comment>
<dbReference type="AlphaFoldDB" id="A0AAE4U335"/>
<evidence type="ECO:0000313" key="3">
    <source>
        <dbReference type="Proteomes" id="UP001185873"/>
    </source>
</evidence>
<gene>
    <name evidence="2" type="ORF">R3P82_13880</name>
</gene>
<organism evidence="2 3">
    <name type="scientific">Dietzia maris</name>
    <dbReference type="NCBI Taxonomy" id="37915"/>
    <lineage>
        <taxon>Bacteria</taxon>
        <taxon>Bacillati</taxon>
        <taxon>Actinomycetota</taxon>
        <taxon>Actinomycetes</taxon>
        <taxon>Mycobacteriales</taxon>
        <taxon>Dietziaceae</taxon>
        <taxon>Dietzia</taxon>
    </lineage>
</organism>
<dbReference type="RefSeq" id="WP_317470739.1">
    <property type="nucleotide sequence ID" value="NZ_JAWLKJ010000003.1"/>
</dbReference>